<reference evidence="3" key="1">
    <citation type="submission" date="2017-06" db="EMBL/GenBank/DDBJ databases">
        <authorList>
            <person name="Varghese N."/>
            <person name="Submissions S."/>
        </authorList>
    </citation>
    <scope>NUCLEOTIDE SEQUENCE [LARGE SCALE GENOMIC DNA]</scope>
    <source>
        <strain evidence="3">NKM1</strain>
    </source>
</reference>
<dbReference type="AlphaFoldDB" id="A0A239FCM4"/>
<organism evidence="2 3">
    <name type="scientific">Pontibacter ummariensis</name>
    <dbReference type="NCBI Taxonomy" id="1610492"/>
    <lineage>
        <taxon>Bacteria</taxon>
        <taxon>Pseudomonadati</taxon>
        <taxon>Bacteroidota</taxon>
        <taxon>Cytophagia</taxon>
        <taxon>Cytophagales</taxon>
        <taxon>Hymenobacteraceae</taxon>
        <taxon>Pontibacter</taxon>
    </lineage>
</organism>
<evidence type="ECO:0000313" key="2">
    <source>
        <dbReference type="EMBL" id="SNS53902.1"/>
    </source>
</evidence>
<name>A0A239FCM4_9BACT</name>
<evidence type="ECO:0000313" key="3">
    <source>
        <dbReference type="Proteomes" id="UP000198432"/>
    </source>
</evidence>
<protein>
    <recommendedName>
        <fullName evidence="4">Outer membrane lipoprotein-sorting protein</fullName>
    </recommendedName>
</protein>
<sequence>MRKAPKLALVLHCLLLYAGITSLAATVSPSPPTPKKGVQIIKRMYSTWKGKWYPNFAFEQKAIFYEGDKITKEETWQEVYAQPGNLHIRFNGFDSGNGVVFAADSVYQFKDHKLHSRQYQIHPLVLLSFDVYFTKPESTLEKLQSLGFDLSKTTEANWKGRAAYVVGTTDASDSQSPQFWVDKERLYVLRVLTNNKGNTRDVEINNYQQIEDKWVATEIVFKTNGQTTLREEYFNISFPTQVNKDWFDLEKFSTTKW</sequence>
<accession>A0A239FCM4</accession>
<dbReference type="OrthoDB" id="1091975at2"/>
<keyword evidence="1" id="KW-0732">Signal</keyword>
<keyword evidence="3" id="KW-1185">Reference proteome</keyword>
<dbReference type="EMBL" id="FZOQ01000008">
    <property type="protein sequence ID" value="SNS53902.1"/>
    <property type="molecule type" value="Genomic_DNA"/>
</dbReference>
<evidence type="ECO:0008006" key="4">
    <source>
        <dbReference type="Google" id="ProtNLM"/>
    </source>
</evidence>
<dbReference type="Proteomes" id="UP000198432">
    <property type="component" value="Unassembled WGS sequence"/>
</dbReference>
<proteinExistence type="predicted"/>
<dbReference type="Gene3D" id="2.50.20.10">
    <property type="entry name" value="Lipoprotein localisation LolA/LolB/LppX"/>
    <property type="match status" value="1"/>
</dbReference>
<dbReference type="RefSeq" id="WP_089319168.1">
    <property type="nucleotide sequence ID" value="NZ_FZOQ01000008.1"/>
</dbReference>
<evidence type="ECO:0000256" key="1">
    <source>
        <dbReference type="SAM" id="SignalP"/>
    </source>
</evidence>
<feature type="chain" id="PRO_5012150396" description="Outer membrane lipoprotein-sorting protein" evidence="1">
    <location>
        <begin position="25"/>
        <end position="257"/>
    </location>
</feature>
<gene>
    <name evidence="2" type="ORF">SAMN06296052_10895</name>
</gene>
<feature type="signal peptide" evidence="1">
    <location>
        <begin position="1"/>
        <end position="24"/>
    </location>
</feature>